<dbReference type="Proteomes" id="UP000537141">
    <property type="component" value="Unassembled WGS sequence"/>
</dbReference>
<dbReference type="AlphaFoldDB" id="A0A7X0NI07"/>
<comment type="caution">
    <text evidence="1">The sequence shown here is derived from an EMBL/GenBank/DDBJ whole genome shotgun (WGS) entry which is preliminary data.</text>
</comment>
<name>A0A7X0NI07_9GAMM</name>
<sequence>MGFDFEGVYTSVLHHAEIEYELADGQKVNINFIEIGNGVKIIKRFDADNKHTAEQQIQGWQSILTNFKHYVESKLS</sequence>
<protein>
    <submittedName>
        <fullName evidence="1">Uncharacterized protein</fullName>
    </submittedName>
</protein>
<evidence type="ECO:0000313" key="1">
    <source>
        <dbReference type="EMBL" id="MBB6543832.1"/>
    </source>
</evidence>
<dbReference type="RefSeq" id="WP_246454978.1">
    <property type="nucleotide sequence ID" value="NZ_AP027362.1"/>
</dbReference>
<dbReference type="Gene3D" id="3.30.530.20">
    <property type="match status" value="1"/>
</dbReference>
<keyword evidence="2" id="KW-1185">Reference proteome</keyword>
<dbReference type="InterPro" id="IPR023393">
    <property type="entry name" value="START-like_dom_sf"/>
</dbReference>
<dbReference type="SUPFAM" id="SSF55961">
    <property type="entry name" value="Bet v1-like"/>
    <property type="match status" value="1"/>
</dbReference>
<accession>A0A7X0NI07</accession>
<proteinExistence type="predicted"/>
<organism evidence="1 2">
    <name type="scientific">Thalassotalea piscium</name>
    <dbReference type="NCBI Taxonomy" id="1230533"/>
    <lineage>
        <taxon>Bacteria</taxon>
        <taxon>Pseudomonadati</taxon>
        <taxon>Pseudomonadota</taxon>
        <taxon>Gammaproteobacteria</taxon>
        <taxon>Alteromonadales</taxon>
        <taxon>Colwelliaceae</taxon>
        <taxon>Thalassotalea</taxon>
    </lineage>
</organism>
<gene>
    <name evidence="1" type="ORF">HNQ55_002355</name>
</gene>
<reference evidence="1 2" key="1">
    <citation type="submission" date="2020-08" db="EMBL/GenBank/DDBJ databases">
        <title>Genomic Encyclopedia of Type Strains, Phase IV (KMG-IV): sequencing the most valuable type-strain genomes for metagenomic binning, comparative biology and taxonomic classification.</title>
        <authorList>
            <person name="Goeker M."/>
        </authorList>
    </citation>
    <scope>NUCLEOTIDE SEQUENCE [LARGE SCALE GENOMIC DNA]</scope>
    <source>
        <strain evidence="1 2">DSM 26287</strain>
    </source>
</reference>
<dbReference type="EMBL" id="JACHHU010000020">
    <property type="protein sequence ID" value="MBB6543832.1"/>
    <property type="molecule type" value="Genomic_DNA"/>
</dbReference>
<evidence type="ECO:0000313" key="2">
    <source>
        <dbReference type="Proteomes" id="UP000537141"/>
    </source>
</evidence>